<evidence type="ECO:0000313" key="12">
    <source>
        <dbReference type="Proteomes" id="UP001146793"/>
    </source>
</evidence>
<dbReference type="PANTHER" id="PTHR14025">
    <property type="entry name" value="FANCONI ANEMIA GROUP M FANCM FAMILY MEMBER"/>
    <property type="match status" value="1"/>
</dbReference>
<dbReference type="GO" id="GO:0005524">
    <property type="term" value="F:ATP binding"/>
    <property type="evidence" value="ECO:0007669"/>
    <property type="project" value="UniProtKB-KW"/>
</dbReference>
<keyword evidence="3" id="KW-0547">Nucleotide-binding</keyword>
<dbReference type="AlphaFoldDB" id="A0AAV8ABL9"/>
<protein>
    <submittedName>
        <fullName evidence="11">Fanconi anemia group m protein</fullName>
    </submittedName>
</protein>
<dbReference type="Pfam" id="PF00271">
    <property type="entry name" value="Helicase_C"/>
    <property type="match status" value="1"/>
</dbReference>
<feature type="compositionally biased region" description="Polar residues" evidence="8">
    <location>
        <begin position="326"/>
        <end position="341"/>
    </location>
</feature>
<dbReference type="GO" id="GO:0000400">
    <property type="term" value="F:four-way junction DNA binding"/>
    <property type="evidence" value="ECO:0007669"/>
    <property type="project" value="TreeGrafter"/>
</dbReference>
<evidence type="ECO:0000259" key="9">
    <source>
        <dbReference type="PROSITE" id="PS51192"/>
    </source>
</evidence>
<dbReference type="SMART" id="SM00487">
    <property type="entry name" value="DEXDc"/>
    <property type="match status" value="1"/>
</dbReference>
<dbReference type="InterPro" id="IPR014001">
    <property type="entry name" value="Helicase_ATP-bd"/>
</dbReference>
<feature type="compositionally biased region" description="Low complexity" evidence="8">
    <location>
        <begin position="393"/>
        <end position="404"/>
    </location>
</feature>
<keyword evidence="7" id="KW-0539">Nucleus</keyword>
<evidence type="ECO:0000256" key="8">
    <source>
        <dbReference type="SAM" id="MobiDB-lite"/>
    </source>
</evidence>
<gene>
    <name evidence="11" type="ORF">M0812_03370</name>
</gene>
<dbReference type="InterPro" id="IPR027417">
    <property type="entry name" value="P-loop_NTPase"/>
</dbReference>
<dbReference type="GO" id="GO:0045003">
    <property type="term" value="P:double-strand break repair via synthesis-dependent strand annealing"/>
    <property type="evidence" value="ECO:0007669"/>
    <property type="project" value="TreeGrafter"/>
</dbReference>
<dbReference type="Gene3D" id="3.40.50.300">
    <property type="entry name" value="P-loop containing nucleotide triphosphate hydrolases"/>
    <property type="match status" value="2"/>
</dbReference>
<dbReference type="CDD" id="cd18801">
    <property type="entry name" value="SF2_C_FANCM_Hef"/>
    <property type="match status" value="1"/>
</dbReference>
<dbReference type="Proteomes" id="UP001146793">
    <property type="component" value="Unassembled WGS sequence"/>
</dbReference>
<feature type="domain" description="Helicase ATP-binding" evidence="9">
    <location>
        <begin position="550"/>
        <end position="717"/>
    </location>
</feature>
<evidence type="ECO:0000313" key="11">
    <source>
        <dbReference type="EMBL" id="KAJ3451619.1"/>
    </source>
</evidence>
<name>A0AAV8ABL9_9EUKA</name>
<dbReference type="CDD" id="cd18033">
    <property type="entry name" value="DEXDc_FANCM"/>
    <property type="match status" value="1"/>
</dbReference>
<evidence type="ECO:0000259" key="10">
    <source>
        <dbReference type="PROSITE" id="PS51194"/>
    </source>
</evidence>
<comment type="similarity">
    <text evidence="2">Belongs to the DEAD box helicase family. DEAH subfamily. FANCM sub-subfamily.</text>
</comment>
<dbReference type="InterPro" id="IPR044749">
    <property type="entry name" value="FANCM_DEXDc"/>
</dbReference>
<comment type="subcellular location">
    <subcellularLocation>
        <location evidence="1">Nucleus</location>
    </subcellularLocation>
</comment>
<feature type="region of interest" description="Disordered" evidence="8">
    <location>
        <begin position="314"/>
        <end position="341"/>
    </location>
</feature>
<feature type="compositionally biased region" description="Acidic residues" evidence="8">
    <location>
        <begin position="1226"/>
        <end position="1254"/>
    </location>
</feature>
<dbReference type="SMART" id="SM00490">
    <property type="entry name" value="HELICc"/>
    <property type="match status" value="1"/>
</dbReference>
<evidence type="ECO:0000256" key="5">
    <source>
        <dbReference type="ARBA" id="ARBA00022806"/>
    </source>
</evidence>
<feature type="domain" description="Helicase C-terminal" evidence="10">
    <location>
        <begin position="894"/>
        <end position="1057"/>
    </location>
</feature>
<dbReference type="InterPro" id="IPR039686">
    <property type="entry name" value="FANCM/Mph1-like_ID"/>
</dbReference>
<evidence type="ECO:0000256" key="4">
    <source>
        <dbReference type="ARBA" id="ARBA00022801"/>
    </source>
</evidence>
<comment type="caution">
    <text evidence="11">The sequence shown here is derived from an EMBL/GenBank/DDBJ whole genome shotgun (WGS) entry which is preliminary data.</text>
</comment>
<keyword evidence="5" id="KW-0347">Helicase</keyword>
<dbReference type="SUPFAM" id="SSF52540">
    <property type="entry name" value="P-loop containing nucleoside triphosphate hydrolases"/>
    <property type="match status" value="1"/>
</dbReference>
<feature type="region of interest" description="Disordered" evidence="8">
    <location>
        <begin position="1210"/>
        <end position="1264"/>
    </location>
</feature>
<dbReference type="GO" id="GO:0005634">
    <property type="term" value="C:nucleus"/>
    <property type="evidence" value="ECO:0007669"/>
    <property type="project" value="UniProtKB-SubCell"/>
</dbReference>
<accession>A0AAV8ABL9</accession>
<evidence type="ECO:0000256" key="3">
    <source>
        <dbReference type="ARBA" id="ARBA00022741"/>
    </source>
</evidence>
<sequence length="1264" mass="147253">MTTIKLKEKTKLQTLKRMQPKDFKEEEAKTNYERFSQTSALLQDTNRKSFSFSVSPFFLKENQTASRSPKKCKLNFQTKTASVDTPKKILPKRKVRRLIRFEDFDQTKKKKTKTIKTRSIQKQNKENHDQPTKQINVKKIRLSSNKTTNISVMTIKNFSLNRSNGFFPQIPNSKLVNKRNITPTKSFKPQSVFNKTPRTVPKRKKLKFTKNQPTRSVSPKLLKTKKRLKQLSHPKVPKLNFQNFKTSTSTSTNTKTKTNTITNTKTNTKTITNTNLQSNTIPKTNFKTDLITKKNTTIINSSSYTKSIRHNTNYNLNNHKHFQPRGNKTANSTQQVSNSIPSPFAKINYRNQLKKQINKQTPSKQPQTPQRLQQKPQIPQKQQPKNKKISRKQPQLHPQPRQQQNNFRKTVLNKNGISKQTTLDSFVIQKNTLTNLNYSCNRNNKIKHNYYNSILNNKSDCDNLPKQDFVPSTKVFNNIFDDDDNETDLHNHSTNQKESQALQKEYLLENVFPMERSKYKTEEYPKYDADAVKKWIYPTNYPLRDYQFNITSHALYENTLVVLPTGLGKTLIAAVVMYNYYRWFPTGKILFLAPTKPLIHQQIGAVRKIVGFKSDCCEITGEISSTKREPLWERNRVFFGTPQTVANDLETGICPAKDIVCVVFDEVHHATGNYDYTNIIKKLLRVTNQFRVLALSATPGTTKEQIQHVIANCLISRLEARFNEGALNSIDLFRYLFRKTISVIKVNNESNSGIKKVKEIIKPFLEQILKPLYSGGVYWTDDVDKTSRGSLLKCKKRFSLTKKKLNGEPLKGYQIGIFFRNFGTALSLFYGYKLLTDFGLVPFYQFLLKHYPKNSNTKMKITKRKFFDSNTFITLSAILPDLIKEENSHPKIIKLKEILEDHFQRNQDTRVMIFSSYRSSVIDITRALQDIPCLKVMPFVGQATTDICRGYTQKEQQLIIKRFKKGTYNTLVATCIGEEGLDIGEIDLIICYDANLDPKRTVQRFGRTGRKRQGKVVVLISEGVEERNYTRAKEKKKYIDHTLTDSKNFVFYPKNKRMIPKNISPKCLKKNINSKKIKVVDDGTEIPLPFKEIKEDLDSYNTDLITQEIEPIFEENLDGILYAKNRKRKKRYFLKNKRKKKTNKKGKYLSKGKQYYFDTHYRLSNSEQIPELSINRYIEKQQYVSPIFNFGHSTATLFLQKNIRDLNKNYDNSDLIQPENMIEKEIEGEEEEEEEEDQEEEEEEEGEEEEEEETERGQEMEIEN</sequence>
<dbReference type="GO" id="GO:0036297">
    <property type="term" value="P:interstrand cross-link repair"/>
    <property type="evidence" value="ECO:0007669"/>
    <property type="project" value="TreeGrafter"/>
</dbReference>
<feature type="region of interest" description="Disordered" evidence="8">
    <location>
        <begin position="110"/>
        <end position="132"/>
    </location>
</feature>
<dbReference type="InterPro" id="IPR006935">
    <property type="entry name" value="Helicase/UvrB_N"/>
</dbReference>
<dbReference type="PROSITE" id="PS51192">
    <property type="entry name" value="HELICASE_ATP_BIND_1"/>
    <property type="match status" value="1"/>
</dbReference>
<feature type="compositionally biased region" description="Basic and acidic residues" evidence="8">
    <location>
        <begin position="1255"/>
        <end position="1264"/>
    </location>
</feature>
<dbReference type="PROSITE" id="PS51194">
    <property type="entry name" value="HELICASE_CTER"/>
    <property type="match status" value="1"/>
</dbReference>
<dbReference type="Pfam" id="PF04851">
    <property type="entry name" value="ResIII"/>
    <property type="match status" value="1"/>
</dbReference>
<proteinExistence type="inferred from homology"/>
<dbReference type="FunFam" id="3.40.50.300:FF:000861">
    <property type="entry name" value="Fanconi anemia, complementation group M"/>
    <property type="match status" value="1"/>
</dbReference>
<keyword evidence="4" id="KW-0378">Hydrolase</keyword>
<evidence type="ECO:0000256" key="1">
    <source>
        <dbReference type="ARBA" id="ARBA00004123"/>
    </source>
</evidence>
<reference evidence="11" key="1">
    <citation type="submission" date="2022-08" db="EMBL/GenBank/DDBJ databases">
        <title>Novel sulphate-reducing endosymbionts in the free-living metamonad Anaeramoeba.</title>
        <authorList>
            <person name="Jerlstrom-Hultqvist J."/>
            <person name="Cepicka I."/>
            <person name="Gallot-Lavallee L."/>
            <person name="Salas-Leiva D."/>
            <person name="Curtis B.A."/>
            <person name="Zahonova K."/>
            <person name="Pipaliya S."/>
            <person name="Dacks J."/>
            <person name="Roger A.J."/>
        </authorList>
    </citation>
    <scope>NUCLEOTIDE SEQUENCE</scope>
    <source>
        <strain evidence="11">Busselton2</strain>
    </source>
</reference>
<evidence type="ECO:0000256" key="6">
    <source>
        <dbReference type="ARBA" id="ARBA00022840"/>
    </source>
</evidence>
<dbReference type="GO" id="GO:0009378">
    <property type="term" value="F:four-way junction helicase activity"/>
    <property type="evidence" value="ECO:0007669"/>
    <property type="project" value="TreeGrafter"/>
</dbReference>
<organism evidence="11 12">
    <name type="scientific">Anaeramoeba flamelloides</name>
    <dbReference type="NCBI Taxonomy" id="1746091"/>
    <lineage>
        <taxon>Eukaryota</taxon>
        <taxon>Metamonada</taxon>
        <taxon>Anaeramoebidae</taxon>
        <taxon>Anaeramoeba</taxon>
    </lineage>
</organism>
<dbReference type="CDD" id="cd12091">
    <property type="entry name" value="FANCM_ID"/>
    <property type="match status" value="1"/>
</dbReference>
<dbReference type="InterPro" id="IPR001650">
    <property type="entry name" value="Helicase_C-like"/>
</dbReference>
<feature type="compositionally biased region" description="Low complexity" evidence="8">
    <location>
        <begin position="359"/>
        <end position="383"/>
    </location>
</feature>
<dbReference type="GO" id="GO:0016787">
    <property type="term" value="F:hydrolase activity"/>
    <property type="evidence" value="ECO:0007669"/>
    <property type="project" value="UniProtKB-KW"/>
</dbReference>
<dbReference type="EMBL" id="JANTQA010000008">
    <property type="protein sequence ID" value="KAJ3451619.1"/>
    <property type="molecule type" value="Genomic_DNA"/>
</dbReference>
<dbReference type="GO" id="GO:0043138">
    <property type="term" value="F:3'-5' DNA helicase activity"/>
    <property type="evidence" value="ECO:0007669"/>
    <property type="project" value="InterPro"/>
</dbReference>
<feature type="region of interest" description="Disordered" evidence="8">
    <location>
        <begin position="355"/>
        <end position="407"/>
    </location>
</feature>
<dbReference type="PANTHER" id="PTHR14025:SF20">
    <property type="entry name" value="FANCONI ANEMIA GROUP M PROTEIN"/>
    <property type="match status" value="1"/>
</dbReference>
<evidence type="ECO:0000256" key="7">
    <source>
        <dbReference type="ARBA" id="ARBA00023242"/>
    </source>
</evidence>
<evidence type="ECO:0000256" key="2">
    <source>
        <dbReference type="ARBA" id="ARBA00009889"/>
    </source>
</evidence>
<keyword evidence="6" id="KW-0067">ATP-binding</keyword>